<name>A0ABV9RCE9_9MICO</name>
<dbReference type="EMBL" id="JBHSJC010000002">
    <property type="protein sequence ID" value="MFC4829857.1"/>
    <property type="molecule type" value="Genomic_DNA"/>
</dbReference>
<comment type="caution">
    <text evidence="2">The sequence shown here is derived from an EMBL/GenBank/DDBJ whole genome shotgun (WGS) entry which is preliminary data.</text>
</comment>
<keyword evidence="1" id="KW-0732">Signal</keyword>
<gene>
    <name evidence="2" type="ORF">ACFPER_13700</name>
</gene>
<dbReference type="Proteomes" id="UP001595960">
    <property type="component" value="Unassembled WGS sequence"/>
</dbReference>
<feature type="chain" id="PRO_5047460933" description="Lipase" evidence="1">
    <location>
        <begin position="28"/>
        <end position="176"/>
    </location>
</feature>
<dbReference type="RefSeq" id="WP_204395079.1">
    <property type="nucleotide sequence ID" value="NZ_JAFBBW010000001.1"/>
</dbReference>
<evidence type="ECO:0000313" key="2">
    <source>
        <dbReference type="EMBL" id="MFC4829857.1"/>
    </source>
</evidence>
<sequence length="176" mass="18375">MRVHRILTTAAVLAAVAVAGTAVPASARPVDAIRPDHASQAALVAELRAATARFHDVDVAIAEGYLPAEECSASPAGAMGHHFVNPALIAPGAPVDASKPPVLLYGPSASGELEFWGAEFFEPNIGQPTPVFGTQQFDGPMPGHEPGMPEHYDLHVWVGKHNPDGLYAPFNPSVSC</sequence>
<evidence type="ECO:0008006" key="4">
    <source>
        <dbReference type="Google" id="ProtNLM"/>
    </source>
</evidence>
<feature type="signal peptide" evidence="1">
    <location>
        <begin position="1"/>
        <end position="27"/>
    </location>
</feature>
<keyword evidence="3" id="KW-1185">Reference proteome</keyword>
<evidence type="ECO:0000256" key="1">
    <source>
        <dbReference type="SAM" id="SignalP"/>
    </source>
</evidence>
<accession>A0ABV9RCE9</accession>
<protein>
    <recommendedName>
        <fullName evidence="4">Lipase</fullName>
    </recommendedName>
</protein>
<proteinExistence type="predicted"/>
<reference evidence="3" key="1">
    <citation type="journal article" date="2019" name="Int. J. Syst. Evol. Microbiol.">
        <title>The Global Catalogue of Microorganisms (GCM) 10K type strain sequencing project: providing services to taxonomists for standard genome sequencing and annotation.</title>
        <authorList>
            <consortium name="The Broad Institute Genomics Platform"/>
            <consortium name="The Broad Institute Genome Sequencing Center for Infectious Disease"/>
            <person name="Wu L."/>
            <person name="Ma J."/>
        </authorList>
    </citation>
    <scope>NUCLEOTIDE SEQUENCE [LARGE SCALE GENOMIC DNA]</scope>
    <source>
        <strain evidence="3">CGMCC 1.12192</strain>
    </source>
</reference>
<evidence type="ECO:0000313" key="3">
    <source>
        <dbReference type="Proteomes" id="UP001595960"/>
    </source>
</evidence>
<organism evidence="2 3">
    <name type="scientific">Agromyces aurantiacus</name>
    <dbReference type="NCBI Taxonomy" id="165814"/>
    <lineage>
        <taxon>Bacteria</taxon>
        <taxon>Bacillati</taxon>
        <taxon>Actinomycetota</taxon>
        <taxon>Actinomycetes</taxon>
        <taxon>Micrococcales</taxon>
        <taxon>Microbacteriaceae</taxon>
        <taxon>Agromyces</taxon>
    </lineage>
</organism>